<dbReference type="GO" id="GO:0003723">
    <property type="term" value="F:RNA binding"/>
    <property type="evidence" value="ECO:0007669"/>
    <property type="project" value="InterPro"/>
</dbReference>
<dbReference type="GO" id="GO:0009451">
    <property type="term" value="P:RNA modification"/>
    <property type="evidence" value="ECO:0007669"/>
    <property type="project" value="InterPro"/>
</dbReference>
<proteinExistence type="predicted"/>
<dbReference type="EMBL" id="WJXA01000003">
    <property type="protein sequence ID" value="KAF7148783.1"/>
    <property type="molecule type" value="Genomic_DNA"/>
</dbReference>
<gene>
    <name evidence="1" type="ORF">RHSIM_Rhsim03G0106000</name>
</gene>
<comment type="caution">
    <text evidence="1">The sequence shown here is derived from an EMBL/GenBank/DDBJ whole genome shotgun (WGS) entry which is preliminary data.</text>
</comment>
<dbReference type="Gene3D" id="1.25.40.10">
    <property type="entry name" value="Tetratricopeptide repeat domain"/>
    <property type="match status" value="1"/>
</dbReference>
<dbReference type="OrthoDB" id="10366296at2759"/>
<sequence length="115" mass="12490">MNLQSLVLGFTNLGEQLHAKICKLGFDSFVCVGNSLITTYVKCGCEDGFSAFEEMGEKDNIVTWNAILAGCAQNEFGGEAIKVEKLPKGRKHLGASSLVLMFLYIVEISNCLCCT</sequence>
<dbReference type="PANTHER" id="PTHR47926:SF533">
    <property type="entry name" value="DYW DOMAIN-CONTAINING PROTEIN"/>
    <property type="match status" value="1"/>
</dbReference>
<dbReference type="AlphaFoldDB" id="A0A834LVQ4"/>
<dbReference type="PANTHER" id="PTHR47926">
    <property type="entry name" value="PENTATRICOPEPTIDE REPEAT-CONTAINING PROTEIN"/>
    <property type="match status" value="1"/>
</dbReference>
<keyword evidence="2" id="KW-1185">Reference proteome</keyword>
<dbReference type="Proteomes" id="UP000626092">
    <property type="component" value="Unassembled WGS sequence"/>
</dbReference>
<evidence type="ECO:0000313" key="1">
    <source>
        <dbReference type="EMBL" id="KAF7148783.1"/>
    </source>
</evidence>
<name>A0A834LVQ4_RHOSS</name>
<reference evidence="1" key="1">
    <citation type="submission" date="2019-11" db="EMBL/GenBank/DDBJ databases">
        <authorList>
            <person name="Liu Y."/>
            <person name="Hou J."/>
            <person name="Li T.-Q."/>
            <person name="Guan C.-H."/>
            <person name="Wu X."/>
            <person name="Wu H.-Z."/>
            <person name="Ling F."/>
            <person name="Zhang R."/>
            <person name="Shi X.-G."/>
            <person name="Ren J.-P."/>
            <person name="Chen E.-F."/>
            <person name="Sun J.-M."/>
        </authorList>
    </citation>
    <scope>NUCLEOTIDE SEQUENCE</scope>
    <source>
        <strain evidence="1">Adult_tree_wgs_1</strain>
        <tissue evidence="1">Leaves</tissue>
    </source>
</reference>
<protein>
    <recommendedName>
        <fullName evidence="3">Pentatricopeptide repeat-containing protein</fullName>
    </recommendedName>
</protein>
<evidence type="ECO:0000313" key="2">
    <source>
        <dbReference type="Proteomes" id="UP000626092"/>
    </source>
</evidence>
<dbReference type="InterPro" id="IPR011990">
    <property type="entry name" value="TPR-like_helical_dom_sf"/>
</dbReference>
<dbReference type="InterPro" id="IPR046960">
    <property type="entry name" value="PPR_At4g14850-like_plant"/>
</dbReference>
<accession>A0A834LVQ4</accession>
<organism evidence="1 2">
    <name type="scientific">Rhododendron simsii</name>
    <name type="common">Sims's rhododendron</name>
    <dbReference type="NCBI Taxonomy" id="118357"/>
    <lineage>
        <taxon>Eukaryota</taxon>
        <taxon>Viridiplantae</taxon>
        <taxon>Streptophyta</taxon>
        <taxon>Embryophyta</taxon>
        <taxon>Tracheophyta</taxon>
        <taxon>Spermatophyta</taxon>
        <taxon>Magnoliopsida</taxon>
        <taxon>eudicotyledons</taxon>
        <taxon>Gunneridae</taxon>
        <taxon>Pentapetalae</taxon>
        <taxon>asterids</taxon>
        <taxon>Ericales</taxon>
        <taxon>Ericaceae</taxon>
        <taxon>Ericoideae</taxon>
        <taxon>Rhodoreae</taxon>
        <taxon>Rhododendron</taxon>
    </lineage>
</organism>
<evidence type="ECO:0008006" key="3">
    <source>
        <dbReference type="Google" id="ProtNLM"/>
    </source>
</evidence>